<dbReference type="InterPro" id="IPR015300">
    <property type="entry name" value="DNA-bd_pseudobarrel_sf"/>
</dbReference>
<dbReference type="InterPro" id="IPR003340">
    <property type="entry name" value="B3_DNA-bd"/>
</dbReference>
<dbReference type="Pfam" id="PF02362">
    <property type="entry name" value="B3"/>
    <property type="match status" value="4"/>
</dbReference>
<reference evidence="8" key="1">
    <citation type="submission" date="2019-11" db="EMBL/GenBank/DDBJ databases">
        <authorList>
            <person name="Liu Y."/>
            <person name="Hou J."/>
            <person name="Li T.-Q."/>
            <person name="Guan C.-H."/>
            <person name="Wu X."/>
            <person name="Wu H.-Z."/>
            <person name="Ling F."/>
            <person name="Zhang R."/>
            <person name="Shi X.-G."/>
            <person name="Ren J.-P."/>
            <person name="Chen E.-F."/>
            <person name="Sun J.-M."/>
        </authorList>
    </citation>
    <scope>NUCLEOTIDE SEQUENCE</scope>
    <source>
        <strain evidence="8">Adult_tree_wgs_1</strain>
        <tissue evidence="8">Leaves</tissue>
    </source>
</reference>
<dbReference type="SMART" id="SM01019">
    <property type="entry name" value="B3"/>
    <property type="match status" value="4"/>
</dbReference>
<dbReference type="PROSITE" id="PS50863">
    <property type="entry name" value="B3"/>
    <property type="match status" value="4"/>
</dbReference>
<keyword evidence="5" id="KW-0539">Nucleus</keyword>
<evidence type="ECO:0000259" key="7">
    <source>
        <dbReference type="PROSITE" id="PS50863"/>
    </source>
</evidence>
<dbReference type="PANTHER" id="PTHR31391:SF157">
    <property type="entry name" value="B3 DOMAIN-CONTAINING PROTEIN REM16"/>
    <property type="match status" value="1"/>
</dbReference>
<dbReference type="OrthoDB" id="590488at2759"/>
<dbReference type="InterPro" id="IPR044837">
    <property type="entry name" value="REM16-like"/>
</dbReference>
<comment type="caution">
    <text evidence="8">The sequence shown here is derived from an EMBL/GenBank/DDBJ whole genome shotgun (WGS) entry which is preliminary data.</text>
</comment>
<evidence type="ECO:0000256" key="4">
    <source>
        <dbReference type="ARBA" id="ARBA00023163"/>
    </source>
</evidence>
<feature type="domain" description="TF-B3" evidence="7">
    <location>
        <begin position="317"/>
        <end position="410"/>
    </location>
</feature>
<evidence type="ECO:0000256" key="6">
    <source>
        <dbReference type="SAM" id="MobiDB-lite"/>
    </source>
</evidence>
<organism evidence="8 9">
    <name type="scientific">Rhododendron simsii</name>
    <name type="common">Sims's rhododendron</name>
    <dbReference type="NCBI Taxonomy" id="118357"/>
    <lineage>
        <taxon>Eukaryota</taxon>
        <taxon>Viridiplantae</taxon>
        <taxon>Streptophyta</taxon>
        <taxon>Embryophyta</taxon>
        <taxon>Tracheophyta</taxon>
        <taxon>Spermatophyta</taxon>
        <taxon>Magnoliopsida</taxon>
        <taxon>eudicotyledons</taxon>
        <taxon>Gunneridae</taxon>
        <taxon>Pentapetalae</taxon>
        <taxon>asterids</taxon>
        <taxon>Ericales</taxon>
        <taxon>Ericaceae</taxon>
        <taxon>Ericoideae</taxon>
        <taxon>Rhodoreae</taxon>
        <taxon>Rhododendron</taxon>
    </lineage>
</organism>
<feature type="region of interest" description="Disordered" evidence="6">
    <location>
        <begin position="139"/>
        <end position="178"/>
    </location>
</feature>
<proteinExistence type="predicted"/>
<feature type="domain" description="TF-B3" evidence="7">
    <location>
        <begin position="22"/>
        <end position="115"/>
    </location>
</feature>
<evidence type="ECO:0000256" key="5">
    <source>
        <dbReference type="ARBA" id="ARBA00023242"/>
    </source>
</evidence>
<feature type="region of interest" description="Disordered" evidence="6">
    <location>
        <begin position="434"/>
        <end position="490"/>
    </location>
</feature>
<dbReference type="AlphaFoldDB" id="A0A834GUC7"/>
<dbReference type="GO" id="GO:0005634">
    <property type="term" value="C:nucleus"/>
    <property type="evidence" value="ECO:0007669"/>
    <property type="project" value="UniProtKB-SubCell"/>
</dbReference>
<dbReference type="Gene3D" id="2.40.330.10">
    <property type="entry name" value="DNA-binding pseudobarrel domain"/>
    <property type="match status" value="4"/>
</dbReference>
<feature type="compositionally biased region" description="Basic and acidic residues" evidence="6">
    <location>
        <begin position="155"/>
        <end position="164"/>
    </location>
</feature>
<evidence type="ECO:0000256" key="3">
    <source>
        <dbReference type="ARBA" id="ARBA00023125"/>
    </source>
</evidence>
<keyword evidence="2" id="KW-0805">Transcription regulation</keyword>
<dbReference type="Proteomes" id="UP000626092">
    <property type="component" value="Unassembled WGS sequence"/>
</dbReference>
<keyword evidence="3" id="KW-0238">DNA-binding</keyword>
<accession>A0A834GUC7</accession>
<evidence type="ECO:0000313" key="8">
    <source>
        <dbReference type="EMBL" id="KAF7141186.1"/>
    </source>
</evidence>
<dbReference type="GO" id="GO:0003677">
    <property type="term" value="F:DNA binding"/>
    <property type="evidence" value="ECO:0007669"/>
    <property type="project" value="UniProtKB-KW"/>
</dbReference>
<sequence length="753" mass="84929">MGEDCRDCSKWEQDMYWTHFQSIMFLQILPPGFDQQLAIPEKFARNMKKKLPENVTVVGPSGAKWDVGLVSSGETFLFKHGWKEFVKDHLLKEDDVLIFRYNGESRFDVIIFNGQSFCERESSYFVTKCGHTERDGGFRTKRNMGESPVEVECDSPSKRPRNNENLKSAQLGRPTQSRRRVGVKKFNSVVKDGTVGGYSLQYVSNRRPVTEEEKKNALQMARAALTPSSCIVVMRTSHVYRGFFLSIPSEWVLSHLPRKGKDVTLRVKEKEKTWHAKYNGILSNRARGLSGGWKDFAFDNNLEESDVCLFELSSGIHDDIVMDVSIFRVVAEDIPVKFARNMKKKLPENVTVIGPSGAKWNVGLVASGDTLLFKHGWKEFVEDHSLKEDDVLIFKYNGDSRFDVLIFNGRSFCERESSYFVRKCEHTELDPGFQTKRNMGESEGPNEVEHDSLNCGVGCTPSKRSRNNENLQSARLGRRTQARTRDGVSDVMTHHGKRVVAKKVKSVAKDGSVAGYSLQYVSNRRPVTEEEKENALKLAFAASTPDSFIVVMRPTHVYRKFFMSIPSEWALSHLLHKNQDVILRVKEKENTWHANFYGTVGNSGGLVGGWMDFAVENNLEESDVCLFELASGTHDGIVMDVSIFRVVAEDIPEKFARNMKKKLPQNVTVIGPSGAMWNVGLVASGDALLFKHGCTSSQRPRNNENLQSVLLGWRTQARTRDGASDVMTHHGKRVVLQKVDSAAKEGLSGSYHL</sequence>
<feature type="domain" description="TF-B3" evidence="7">
    <location>
        <begin position="548"/>
        <end position="647"/>
    </location>
</feature>
<dbReference type="SUPFAM" id="SSF101936">
    <property type="entry name" value="DNA-binding pseudobarrel domain"/>
    <property type="match status" value="4"/>
</dbReference>
<dbReference type="PANTHER" id="PTHR31391">
    <property type="entry name" value="B3 DOMAIN-CONTAINING PROTEIN OS11G0197600-RELATED"/>
    <property type="match status" value="1"/>
</dbReference>
<gene>
    <name evidence="8" type="ORF">RHSIM_Rhsim06G0040900</name>
</gene>
<dbReference type="EMBL" id="WJXA01000006">
    <property type="protein sequence ID" value="KAF7141186.1"/>
    <property type="molecule type" value="Genomic_DNA"/>
</dbReference>
<keyword evidence="9" id="KW-1185">Reference proteome</keyword>
<protein>
    <recommendedName>
        <fullName evidence="7">TF-B3 domain-containing protein</fullName>
    </recommendedName>
</protein>
<feature type="domain" description="TF-B3" evidence="7">
    <location>
        <begin position="230"/>
        <end position="315"/>
    </location>
</feature>
<dbReference type="CDD" id="cd10017">
    <property type="entry name" value="B3_DNA"/>
    <property type="match status" value="4"/>
</dbReference>
<evidence type="ECO:0000256" key="2">
    <source>
        <dbReference type="ARBA" id="ARBA00023015"/>
    </source>
</evidence>
<name>A0A834GUC7_RHOSS</name>
<evidence type="ECO:0000256" key="1">
    <source>
        <dbReference type="ARBA" id="ARBA00004123"/>
    </source>
</evidence>
<evidence type="ECO:0000313" key="9">
    <source>
        <dbReference type="Proteomes" id="UP000626092"/>
    </source>
</evidence>
<comment type="subcellular location">
    <subcellularLocation>
        <location evidence="1">Nucleus</location>
    </subcellularLocation>
</comment>
<keyword evidence="4" id="KW-0804">Transcription</keyword>